<dbReference type="EMBL" id="CP003261">
    <property type="protein sequence ID" value="AGK96758.1"/>
    <property type="molecule type" value="Genomic_DNA"/>
</dbReference>
<evidence type="ECO:0000313" key="9">
    <source>
        <dbReference type="EMBL" id="AGK96758.1"/>
    </source>
</evidence>
<dbReference type="HOGENOM" id="CLU_047547_1_1_9"/>
<dbReference type="AlphaFoldDB" id="R4K2F3"/>
<organism evidence="9 10">
    <name type="scientific">Clostridium pasteurianum BC1</name>
    <dbReference type="NCBI Taxonomy" id="86416"/>
    <lineage>
        <taxon>Bacteria</taxon>
        <taxon>Bacillati</taxon>
        <taxon>Bacillota</taxon>
        <taxon>Clostridia</taxon>
        <taxon>Eubacteriales</taxon>
        <taxon>Clostridiaceae</taxon>
        <taxon>Clostridium</taxon>
    </lineage>
</organism>
<dbReference type="Pfam" id="PF03845">
    <property type="entry name" value="Spore_permease"/>
    <property type="match status" value="1"/>
</dbReference>
<feature type="transmembrane region" description="Helical" evidence="8">
    <location>
        <begin position="136"/>
        <end position="158"/>
    </location>
</feature>
<name>R4K2F3_CLOPA</name>
<dbReference type="NCBIfam" id="TIGR00912">
    <property type="entry name" value="2A0309"/>
    <property type="match status" value="1"/>
</dbReference>
<dbReference type="OrthoDB" id="1675410at2"/>
<evidence type="ECO:0000256" key="4">
    <source>
        <dbReference type="ARBA" id="ARBA00022544"/>
    </source>
</evidence>
<reference evidence="9 10" key="1">
    <citation type="submission" date="2012-01" db="EMBL/GenBank/DDBJ databases">
        <title>Complete sequence of chromosome of Clostridium pasteurianum BC1.</title>
        <authorList>
            <consortium name="US DOE Joint Genome Institute"/>
            <person name="Lucas S."/>
            <person name="Han J."/>
            <person name="Lapidus A."/>
            <person name="Cheng J.-F."/>
            <person name="Goodwin L."/>
            <person name="Pitluck S."/>
            <person name="Peters L."/>
            <person name="Mikhailova N."/>
            <person name="Teshima H."/>
            <person name="Detter J.C."/>
            <person name="Han C."/>
            <person name="Tapia R."/>
            <person name="Land M."/>
            <person name="Hauser L."/>
            <person name="Kyrpides N."/>
            <person name="Ivanova N."/>
            <person name="Pagani I."/>
            <person name="Dunn J."/>
            <person name="Taghavi S."/>
            <person name="Francis A."/>
            <person name="van der Lelie D."/>
            <person name="Woyke T."/>
        </authorList>
    </citation>
    <scope>NUCLEOTIDE SEQUENCE [LARGE SCALE GENOMIC DNA]</scope>
    <source>
        <strain evidence="9 10">BC1</strain>
    </source>
</reference>
<dbReference type="PATRIC" id="fig|86416.3.peg.1831"/>
<keyword evidence="5 8" id="KW-0812">Transmembrane</keyword>
<evidence type="ECO:0000256" key="5">
    <source>
        <dbReference type="ARBA" id="ARBA00022692"/>
    </source>
</evidence>
<dbReference type="PANTHER" id="PTHR34975:SF2">
    <property type="entry name" value="SPORE GERMINATION PROTEIN A2"/>
    <property type="match status" value="1"/>
</dbReference>
<feature type="transmembrane region" description="Helical" evidence="8">
    <location>
        <begin position="334"/>
        <end position="357"/>
    </location>
</feature>
<feature type="transmembrane region" description="Helical" evidence="8">
    <location>
        <begin position="218"/>
        <end position="240"/>
    </location>
</feature>
<evidence type="ECO:0000256" key="2">
    <source>
        <dbReference type="ARBA" id="ARBA00007998"/>
    </source>
</evidence>
<keyword evidence="7 8" id="KW-0472">Membrane</keyword>
<evidence type="ECO:0000313" key="10">
    <source>
        <dbReference type="Proteomes" id="UP000013523"/>
    </source>
</evidence>
<feature type="transmembrane region" description="Helical" evidence="8">
    <location>
        <begin position="268"/>
        <end position="290"/>
    </location>
</feature>
<dbReference type="RefSeq" id="WP_015615076.1">
    <property type="nucleotide sequence ID" value="NC_021182.1"/>
</dbReference>
<feature type="transmembrane region" description="Helical" evidence="8">
    <location>
        <begin position="106"/>
        <end position="130"/>
    </location>
</feature>
<dbReference type="PANTHER" id="PTHR34975">
    <property type="entry name" value="SPORE GERMINATION PROTEIN A2"/>
    <property type="match status" value="1"/>
</dbReference>
<dbReference type="Proteomes" id="UP000013523">
    <property type="component" value="Chromosome"/>
</dbReference>
<evidence type="ECO:0000256" key="3">
    <source>
        <dbReference type="ARBA" id="ARBA00022448"/>
    </source>
</evidence>
<comment type="subcellular location">
    <subcellularLocation>
        <location evidence="1">Membrane</location>
        <topology evidence="1">Multi-pass membrane protein</topology>
    </subcellularLocation>
</comment>
<feature type="transmembrane region" description="Helical" evidence="8">
    <location>
        <begin position="302"/>
        <end position="322"/>
    </location>
</feature>
<evidence type="ECO:0000256" key="6">
    <source>
        <dbReference type="ARBA" id="ARBA00022989"/>
    </source>
</evidence>
<protein>
    <submittedName>
        <fullName evidence="9">Spore germination protein, amino acid permease</fullName>
    </submittedName>
</protein>
<dbReference type="KEGG" id="cpas:Clopa_1857"/>
<comment type="similarity">
    <text evidence="2">Belongs to the amino acid-polyamine-organocation (APC) superfamily. Spore germination protein (SGP) (TC 2.A.3.9) family.</text>
</comment>
<keyword evidence="3" id="KW-0813">Transport</keyword>
<dbReference type="GO" id="GO:0009847">
    <property type="term" value="P:spore germination"/>
    <property type="evidence" value="ECO:0007669"/>
    <property type="project" value="InterPro"/>
</dbReference>
<keyword evidence="4" id="KW-0309">Germination</keyword>
<evidence type="ECO:0000256" key="7">
    <source>
        <dbReference type="ARBA" id="ARBA00023136"/>
    </source>
</evidence>
<dbReference type="GO" id="GO:0016020">
    <property type="term" value="C:membrane"/>
    <property type="evidence" value="ECO:0007669"/>
    <property type="project" value="UniProtKB-SubCell"/>
</dbReference>
<keyword evidence="6 8" id="KW-1133">Transmembrane helix</keyword>
<dbReference type="STRING" id="86416.Clopa_1857"/>
<dbReference type="eggNOG" id="COG0531">
    <property type="taxonomic scope" value="Bacteria"/>
</dbReference>
<proteinExistence type="inferred from homology"/>
<feature type="transmembrane region" description="Helical" evidence="8">
    <location>
        <begin position="35"/>
        <end position="56"/>
    </location>
</feature>
<evidence type="ECO:0000256" key="8">
    <source>
        <dbReference type="SAM" id="Phobius"/>
    </source>
</evidence>
<gene>
    <name evidence="9" type="ORF">Clopa_1857</name>
</gene>
<sequence>MKEKLTSYQFLAIMFLVSYGTASLFFLMPDAKNDIWIALMFYALVSIIVQIIYISLFNKYHGDSIVTYLPKIYGKYIGFILSIIYIWFFAYDAARDLRDFTELTSSFAFIRMPTYITASVFMIVITYSVYKGIENIGSMAQIGLIIMIFSSILIFILLSMTKNVFKFESLLPILHVGFVPLIQKTWKLSMFPYGEYITMTMLYPFLMQKTKLRRTVIFTSILEGVFLTLNSILFIITLGYEFASSTNYPLLETLRLVHIGDFLNRLDIIFIVVLILGGFFKISILMYASALGISQVFKVKNWGILCSILGILVVITSLIIARNNPEHLAIGWNFMALYISLPLYIIIPLISLIIYYLKKLIKA</sequence>
<evidence type="ECO:0000256" key="1">
    <source>
        <dbReference type="ARBA" id="ARBA00004141"/>
    </source>
</evidence>
<feature type="transmembrane region" description="Helical" evidence="8">
    <location>
        <begin position="6"/>
        <end position="28"/>
    </location>
</feature>
<feature type="transmembrane region" description="Helical" evidence="8">
    <location>
        <begin position="76"/>
        <end position="94"/>
    </location>
</feature>
<accession>R4K2F3</accession>
<keyword evidence="10" id="KW-1185">Reference proteome</keyword>
<dbReference type="InterPro" id="IPR004761">
    <property type="entry name" value="Spore_GerAB"/>
</dbReference>